<feature type="compositionally biased region" description="Basic residues" evidence="5">
    <location>
        <begin position="8"/>
        <end position="42"/>
    </location>
</feature>
<dbReference type="SMART" id="SM00220">
    <property type="entry name" value="S_TKc"/>
    <property type="match status" value="1"/>
</dbReference>
<evidence type="ECO:0000256" key="2">
    <source>
        <dbReference type="ARBA" id="ARBA00022741"/>
    </source>
</evidence>
<dbReference type="PANTHER" id="PTHR48012">
    <property type="entry name" value="STERILE20-LIKE KINASE, ISOFORM B-RELATED"/>
    <property type="match status" value="1"/>
</dbReference>
<dbReference type="AlphaFoldDB" id="A0AAV7Z1L4"/>
<dbReference type="PROSITE" id="PS00107">
    <property type="entry name" value="PROTEIN_KINASE_ATP"/>
    <property type="match status" value="1"/>
</dbReference>
<dbReference type="GO" id="GO:0004674">
    <property type="term" value="F:protein serine/threonine kinase activity"/>
    <property type="evidence" value="ECO:0007669"/>
    <property type="project" value="UniProtKB-EC"/>
</dbReference>
<dbReference type="EC" id="2.7.11.1" evidence="1"/>
<feature type="compositionally biased region" description="Acidic residues" evidence="5">
    <location>
        <begin position="416"/>
        <end position="439"/>
    </location>
</feature>
<dbReference type="PANTHER" id="PTHR48012:SF26">
    <property type="entry name" value="SERINE_THREONINE-PROTEIN KINASE DDB_G0283821-RELATED"/>
    <property type="match status" value="1"/>
</dbReference>
<dbReference type="FunFam" id="1.10.510.10:FF:000571">
    <property type="entry name" value="Maternal embryonic leucine zipper kinase"/>
    <property type="match status" value="1"/>
</dbReference>
<feature type="binding site" evidence="4">
    <location>
        <position position="101"/>
    </location>
    <ligand>
        <name>ATP</name>
        <dbReference type="ChEBI" id="CHEBI:30616"/>
    </ligand>
</feature>
<dbReference type="InterPro" id="IPR008271">
    <property type="entry name" value="Ser/Thr_kinase_AS"/>
</dbReference>
<evidence type="ECO:0000313" key="7">
    <source>
        <dbReference type="EMBL" id="KAJ3436006.1"/>
    </source>
</evidence>
<dbReference type="InterPro" id="IPR017441">
    <property type="entry name" value="Protein_kinase_ATP_BS"/>
</dbReference>
<accession>A0AAV7Z1L4</accession>
<feature type="region of interest" description="Disordered" evidence="5">
    <location>
        <begin position="1"/>
        <end position="56"/>
    </location>
</feature>
<dbReference type="Proteomes" id="UP001146793">
    <property type="component" value="Unassembled WGS sequence"/>
</dbReference>
<feature type="compositionally biased region" description="Basic and acidic residues" evidence="5">
    <location>
        <begin position="822"/>
        <end position="835"/>
    </location>
</feature>
<keyword evidence="3 4" id="KW-0067">ATP-binding</keyword>
<evidence type="ECO:0000256" key="4">
    <source>
        <dbReference type="PROSITE-ProRule" id="PRU10141"/>
    </source>
</evidence>
<feature type="region of interest" description="Disordered" evidence="5">
    <location>
        <begin position="333"/>
        <end position="461"/>
    </location>
</feature>
<sequence length="1162" mass="133451">MSQENKQNHKHGHKHGSGHKHSHGHKHKHGHSHKHKKSHSKKGNKEQKPILKDEQPEKIGEYQVGGVLGKGAFGVVYKGMHLETGEFVAIKGIPLKNIPKKELEDVMLEIKLLKKLKNRYIVKYMGSEKTNTHLYIFLEFIESGSLQQNLKKFGKFPEKLVAIYIEQTLKGLVYLHDQGVVHRDIKGANILTTKGSNIKLTDFGVSANLGEEVGDNSALGTPYWMAPEVIELLPTTTSCDIWSLGCTVIELITGQPPYFELSPMQAIYKIVQEDRPPLPENISPNLKNFLEQCFQKNPSLRVTAKNLLKHPWVRLVQQRRELSKKKQLTISKKDLKKNSSLSSQLKPQKLNNYGGSKLKGKGHLIVNQNKNNNNNNKGGKKRTGQSRYIKPEQAENAEMLISSKKRKNALKKFQEKDDDDDFSDDFSDDFDIGESEDDSSSGSGGGSGSNSDNEGGGIKKPLSLSAKFNAKFRDRKTQTKSFDLRQEQEFEEDLYKFDEEDEDENLFDDLDDDDDDFFGDSDGSFDLENYNKKSKNNEEEDNTKLSKEVMKLIGLLQPKSEPEIILETCEKLMEIFGKHPEIKKELITHHGVIPILDMLDVSNPDVLHSTLKVVNQIIKDNQIIKENLCHLGSIPVIMKFARFEYIDPIRYQASLFLHEMCSTNRDTLKFFLGCGGLSVIVDLLTTEVRASIQGKVDEGRKGKASFTNKKNNKKTRRQSKRELQTQREFTQKRRKIHKTLTFEQKEMYLTAIKMIEIVFKVQMKTPKSYYIRLLTKSGVLIPLADMLCTFINLEKELIKLNGGKKNENGNDLNEDQDEDEEEKKRGNEKEKQKTKKELEIEKIQENILNVANMIISFAKAGSFVKIQMSDPKFLTIIFDTLTTSEPEILEKVLVMLKHVSMEPQSLDNFQEMRLIPKLIQILQQFDDQVSNRIIERIQTEVLHTVLDFCRFKKERQEEVAGSGIIPFLIKFINNDAQSKQLSLQILCDLAKSSKKARKELMKCDGINFFFDLLSMNYWRIHALEAISFWVKNERERVENVFLKTDNVKILIQIFSATSNSTIGNLLISFLRILNYSKKISRTLSNTSFVNELIKRFKHRDAQVRIGLLKVLKSLYTYNQNPKLMIRRFDLYTSIYSLKSDQAVIVQDFVDRILRAFHTNMVI</sequence>
<dbReference type="GO" id="GO:0005524">
    <property type="term" value="F:ATP binding"/>
    <property type="evidence" value="ECO:0007669"/>
    <property type="project" value="UniProtKB-UniRule"/>
</dbReference>
<dbReference type="SUPFAM" id="SSF48371">
    <property type="entry name" value="ARM repeat"/>
    <property type="match status" value="1"/>
</dbReference>
<feature type="compositionally biased region" description="Basic residues" evidence="5">
    <location>
        <begin position="710"/>
        <end position="719"/>
    </location>
</feature>
<dbReference type="InterPro" id="IPR016024">
    <property type="entry name" value="ARM-type_fold"/>
</dbReference>
<evidence type="ECO:0000256" key="3">
    <source>
        <dbReference type="ARBA" id="ARBA00022840"/>
    </source>
</evidence>
<protein>
    <recommendedName>
        <fullName evidence="1">non-specific serine/threonine protein kinase</fullName>
        <ecNumber evidence="1">2.7.11.1</ecNumber>
    </recommendedName>
</protein>
<dbReference type="Gene3D" id="1.25.10.10">
    <property type="entry name" value="Leucine-rich Repeat Variant"/>
    <property type="match status" value="2"/>
</dbReference>
<dbReference type="InterPro" id="IPR011009">
    <property type="entry name" value="Kinase-like_dom_sf"/>
</dbReference>
<dbReference type="CDD" id="cd06627">
    <property type="entry name" value="STKc_Cdc7_like"/>
    <property type="match status" value="1"/>
</dbReference>
<dbReference type="InterPro" id="IPR000719">
    <property type="entry name" value="Prot_kinase_dom"/>
</dbReference>
<evidence type="ECO:0000256" key="1">
    <source>
        <dbReference type="ARBA" id="ARBA00012513"/>
    </source>
</evidence>
<evidence type="ECO:0000256" key="5">
    <source>
        <dbReference type="SAM" id="MobiDB-lite"/>
    </source>
</evidence>
<dbReference type="InterPro" id="IPR050629">
    <property type="entry name" value="STE20/SPS1-PAK"/>
</dbReference>
<name>A0AAV7Z1L4_9EUKA</name>
<feature type="region of interest" description="Disordered" evidence="5">
    <location>
        <begin position="802"/>
        <end position="835"/>
    </location>
</feature>
<evidence type="ECO:0000259" key="6">
    <source>
        <dbReference type="PROSITE" id="PS50011"/>
    </source>
</evidence>
<dbReference type="Pfam" id="PF00069">
    <property type="entry name" value="Pkinase"/>
    <property type="match status" value="1"/>
</dbReference>
<comment type="caution">
    <text evidence="7">The sequence shown here is derived from an EMBL/GenBank/DDBJ whole genome shotgun (WGS) entry which is preliminary data.</text>
</comment>
<dbReference type="GO" id="GO:0005737">
    <property type="term" value="C:cytoplasm"/>
    <property type="evidence" value="ECO:0007669"/>
    <property type="project" value="TreeGrafter"/>
</dbReference>
<organism evidence="7 8">
    <name type="scientific">Anaeramoeba flamelloides</name>
    <dbReference type="NCBI Taxonomy" id="1746091"/>
    <lineage>
        <taxon>Eukaryota</taxon>
        <taxon>Metamonada</taxon>
        <taxon>Anaeramoebidae</taxon>
        <taxon>Anaeramoeba</taxon>
    </lineage>
</organism>
<feature type="compositionally biased region" description="Acidic residues" evidence="5">
    <location>
        <begin position="812"/>
        <end position="821"/>
    </location>
</feature>
<reference evidence="7" key="1">
    <citation type="submission" date="2022-08" db="EMBL/GenBank/DDBJ databases">
        <title>Novel sulphate-reducing endosymbionts in the free-living metamonad Anaeramoeba.</title>
        <authorList>
            <person name="Jerlstrom-Hultqvist J."/>
            <person name="Cepicka I."/>
            <person name="Gallot-Lavallee L."/>
            <person name="Salas-Leiva D."/>
            <person name="Curtis B.A."/>
            <person name="Zahonova K."/>
            <person name="Pipaliya S."/>
            <person name="Dacks J."/>
            <person name="Roger A.J."/>
        </authorList>
    </citation>
    <scope>NUCLEOTIDE SEQUENCE</scope>
    <source>
        <strain evidence="7">Busselton2</strain>
    </source>
</reference>
<feature type="compositionally biased region" description="Low complexity" evidence="5">
    <location>
        <begin position="338"/>
        <end position="351"/>
    </location>
</feature>
<dbReference type="PROSITE" id="PS50011">
    <property type="entry name" value="PROTEIN_KINASE_DOM"/>
    <property type="match status" value="1"/>
</dbReference>
<dbReference type="Gene3D" id="1.10.510.10">
    <property type="entry name" value="Transferase(Phosphotransferase) domain 1"/>
    <property type="match status" value="1"/>
</dbReference>
<feature type="compositionally biased region" description="Gly residues" evidence="5">
    <location>
        <begin position="442"/>
        <end position="458"/>
    </location>
</feature>
<dbReference type="InterPro" id="IPR011989">
    <property type="entry name" value="ARM-like"/>
</dbReference>
<evidence type="ECO:0000313" key="8">
    <source>
        <dbReference type="Proteomes" id="UP001146793"/>
    </source>
</evidence>
<feature type="region of interest" description="Disordered" evidence="5">
    <location>
        <begin position="701"/>
        <end position="728"/>
    </location>
</feature>
<feature type="compositionally biased region" description="Basic and acidic residues" evidence="5">
    <location>
        <begin position="43"/>
        <end position="56"/>
    </location>
</feature>
<keyword evidence="2 4" id="KW-0547">Nucleotide-binding</keyword>
<gene>
    <name evidence="7" type="ORF">M0812_18049</name>
</gene>
<proteinExistence type="predicted"/>
<dbReference type="EMBL" id="JANTQA010000036">
    <property type="protein sequence ID" value="KAJ3436006.1"/>
    <property type="molecule type" value="Genomic_DNA"/>
</dbReference>
<dbReference type="SUPFAM" id="SSF56112">
    <property type="entry name" value="Protein kinase-like (PK-like)"/>
    <property type="match status" value="1"/>
</dbReference>
<feature type="domain" description="Protein kinase" evidence="6">
    <location>
        <begin position="62"/>
        <end position="313"/>
    </location>
</feature>
<dbReference type="PROSITE" id="PS00108">
    <property type="entry name" value="PROTEIN_KINASE_ST"/>
    <property type="match status" value="1"/>
</dbReference>